<reference evidence="2" key="1">
    <citation type="submission" date="2024-04" db="EMBL/GenBank/DDBJ databases">
        <authorList>
            <consortium name="Molecular Ecology Group"/>
        </authorList>
    </citation>
    <scope>NUCLEOTIDE SEQUENCE</scope>
</reference>
<feature type="compositionally biased region" description="Basic and acidic residues" evidence="1">
    <location>
        <begin position="11"/>
        <end position="23"/>
    </location>
</feature>
<evidence type="ECO:0000313" key="3">
    <source>
        <dbReference type="Proteomes" id="UP001497644"/>
    </source>
</evidence>
<name>A0AAV2NLP6_9HYME</name>
<dbReference type="Proteomes" id="UP001497644">
    <property type="component" value="Chromosome 2"/>
</dbReference>
<keyword evidence="3" id="KW-1185">Reference proteome</keyword>
<organism evidence="2 3">
    <name type="scientific">Lasius platythorax</name>
    <dbReference type="NCBI Taxonomy" id="488582"/>
    <lineage>
        <taxon>Eukaryota</taxon>
        <taxon>Metazoa</taxon>
        <taxon>Ecdysozoa</taxon>
        <taxon>Arthropoda</taxon>
        <taxon>Hexapoda</taxon>
        <taxon>Insecta</taxon>
        <taxon>Pterygota</taxon>
        <taxon>Neoptera</taxon>
        <taxon>Endopterygota</taxon>
        <taxon>Hymenoptera</taxon>
        <taxon>Apocrita</taxon>
        <taxon>Aculeata</taxon>
        <taxon>Formicoidea</taxon>
        <taxon>Formicidae</taxon>
        <taxon>Formicinae</taxon>
        <taxon>Lasius</taxon>
        <taxon>Lasius</taxon>
    </lineage>
</organism>
<proteinExistence type="predicted"/>
<feature type="compositionally biased region" description="Basic residues" evidence="1">
    <location>
        <begin position="42"/>
        <end position="56"/>
    </location>
</feature>
<protein>
    <submittedName>
        <fullName evidence="2">Uncharacterized protein</fullName>
    </submittedName>
</protein>
<feature type="region of interest" description="Disordered" evidence="1">
    <location>
        <begin position="1"/>
        <end position="56"/>
    </location>
</feature>
<feature type="compositionally biased region" description="Polar residues" evidence="1">
    <location>
        <begin position="27"/>
        <end position="38"/>
    </location>
</feature>
<accession>A0AAV2NLP6</accession>
<evidence type="ECO:0000256" key="1">
    <source>
        <dbReference type="SAM" id="MobiDB-lite"/>
    </source>
</evidence>
<sequence>MKANTGNGKLPDTKERKSGHCELQRTAWKSTVDIQFGQTRGTNKKKGKKKRTDARARGLRYCRKPPTSEPISTVADVICRVFPDVRRAELGWESIAARNNLQPFELDVSASLFRERAARHGYRVYLSSEIRSIM</sequence>
<dbReference type="EMBL" id="OZ034825">
    <property type="protein sequence ID" value="CAL1680567.1"/>
    <property type="molecule type" value="Genomic_DNA"/>
</dbReference>
<dbReference type="AlphaFoldDB" id="A0AAV2NLP6"/>
<evidence type="ECO:0000313" key="2">
    <source>
        <dbReference type="EMBL" id="CAL1680567.1"/>
    </source>
</evidence>
<gene>
    <name evidence="2" type="ORF">LPLAT_LOCUS6563</name>
</gene>